<feature type="compositionally biased region" description="Pro residues" evidence="4">
    <location>
        <begin position="149"/>
        <end position="164"/>
    </location>
</feature>
<gene>
    <name evidence="7" type="ORF">ACFO6Q_08620</name>
</gene>
<dbReference type="SUPFAM" id="SSF46894">
    <property type="entry name" value="C-terminal effector domain of the bipartite response regulators"/>
    <property type="match status" value="1"/>
</dbReference>
<dbReference type="Pfam" id="PF00486">
    <property type="entry name" value="Trans_reg_C"/>
    <property type="match status" value="1"/>
</dbReference>
<reference evidence="8" key="1">
    <citation type="journal article" date="2019" name="Int. J. Syst. Evol. Microbiol.">
        <title>The Global Catalogue of Microorganisms (GCM) 10K type strain sequencing project: providing services to taxonomists for standard genome sequencing and annotation.</title>
        <authorList>
            <consortium name="The Broad Institute Genomics Platform"/>
            <consortium name="The Broad Institute Genome Sequencing Center for Infectious Disease"/>
            <person name="Wu L."/>
            <person name="Ma J."/>
        </authorList>
    </citation>
    <scope>NUCLEOTIDE SEQUENCE [LARGE SCALE GENOMIC DNA]</scope>
    <source>
        <strain evidence="8">CCUG 30340</strain>
    </source>
</reference>
<proteinExistence type="predicted"/>
<keyword evidence="1 2" id="KW-0238">DNA-binding</keyword>
<keyword evidence="5" id="KW-0812">Transmembrane</keyword>
<evidence type="ECO:0000313" key="7">
    <source>
        <dbReference type="EMBL" id="MFC4820386.1"/>
    </source>
</evidence>
<feature type="domain" description="OmpR/PhoB-type" evidence="6">
    <location>
        <begin position="40"/>
        <end position="138"/>
    </location>
</feature>
<feature type="transmembrane region" description="Helical" evidence="5">
    <location>
        <begin position="185"/>
        <end position="206"/>
    </location>
</feature>
<dbReference type="InterPro" id="IPR001867">
    <property type="entry name" value="OmpR/PhoB-type_DNA-bd"/>
</dbReference>
<dbReference type="SMART" id="SM00862">
    <property type="entry name" value="Trans_reg_C"/>
    <property type="match status" value="1"/>
</dbReference>
<evidence type="ECO:0000256" key="2">
    <source>
        <dbReference type="PROSITE-ProRule" id="PRU01091"/>
    </source>
</evidence>
<keyword evidence="8" id="KW-1185">Reference proteome</keyword>
<evidence type="ECO:0000256" key="3">
    <source>
        <dbReference type="SAM" id="Coils"/>
    </source>
</evidence>
<dbReference type="Gene3D" id="1.25.40.10">
    <property type="entry name" value="Tetratricopeptide repeat domain"/>
    <property type="match status" value="1"/>
</dbReference>
<evidence type="ECO:0000256" key="1">
    <source>
        <dbReference type="ARBA" id="ARBA00023125"/>
    </source>
</evidence>
<dbReference type="PROSITE" id="PS51755">
    <property type="entry name" value="OMPR_PHOB"/>
    <property type="match status" value="1"/>
</dbReference>
<evidence type="ECO:0000256" key="4">
    <source>
        <dbReference type="SAM" id="MobiDB-lite"/>
    </source>
</evidence>
<dbReference type="EMBL" id="JBHSHD010000007">
    <property type="protein sequence ID" value="MFC4820386.1"/>
    <property type="molecule type" value="Genomic_DNA"/>
</dbReference>
<feature type="region of interest" description="Disordered" evidence="4">
    <location>
        <begin position="149"/>
        <end position="176"/>
    </location>
</feature>
<dbReference type="InterPro" id="IPR016032">
    <property type="entry name" value="Sig_transdc_resp-reg_C-effctor"/>
</dbReference>
<comment type="caution">
    <text evidence="7">The sequence shown here is derived from an EMBL/GenBank/DDBJ whole genome shotgun (WGS) entry which is preliminary data.</text>
</comment>
<dbReference type="InterPro" id="IPR036388">
    <property type="entry name" value="WH-like_DNA-bd_sf"/>
</dbReference>
<dbReference type="InterPro" id="IPR011990">
    <property type="entry name" value="TPR-like_helical_dom_sf"/>
</dbReference>
<dbReference type="SUPFAM" id="SSF48452">
    <property type="entry name" value="TPR-like"/>
    <property type="match status" value="2"/>
</dbReference>
<evidence type="ECO:0000256" key="5">
    <source>
        <dbReference type="SAM" id="Phobius"/>
    </source>
</evidence>
<dbReference type="CDD" id="cd00383">
    <property type="entry name" value="trans_reg_C"/>
    <property type="match status" value="1"/>
</dbReference>
<organism evidence="7 8">
    <name type="scientific">Dokdonella ginsengisoli</name>
    <dbReference type="NCBI Taxonomy" id="363846"/>
    <lineage>
        <taxon>Bacteria</taxon>
        <taxon>Pseudomonadati</taxon>
        <taxon>Pseudomonadota</taxon>
        <taxon>Gammaproteobacteria</taxon>
        <taxon>Lysobacterales</taxon>
        <taxon>Rhodanobacteraceae</taxon>
        <taxon>Dokdonella</taxon>
    </lineage>
</organism>
<keyword evidence="5" id="KW-0472">Membrane</keyword>
<evidence type="ECO:0000313" key="8">
    <source>
        <dbReference type="Proteomes" id="UP001595886"/>
    </source>
</evidence>
<feature type="DNA-binding region" description="OmpR/PhoB-type" evidence="2">
    <location>
        <begin position="40"/>
        <end position="138"/>
    </location>
</feature>
<feature type="coiled-coil region" evidence="3">
    <location>
        <begin position="718"/>
        <end position="745"/>
    </location>
</feature>
<dbReference type="Proteomes" id="UP001595886">
    <property type="component" value="Unassembled WGS sequence"/>
</dbReference>
<keyword evidence="5" id="KW-1133">Transmembrane helix</keyword>
<name>A0ABV9QUB3_9GAMM</name>
<accession>A0ABV9QUB3</accession>
<dbReference type="Gene3D" id="1.10.10.10">
    <property type="entry name" value="Winged helix-like DNA-binding domain superfamily/Winged helix DNA-binding domain"/>
    <property type="match status" value="1"/>
</dbReference>
<sequence>MEAVLARHAAWRGLAQTTAPGHDPALWSAPREDITLARVSQRLRFHHFEIDLAARELRDGGRLLQLSPKIFDCIAYLLDNRERAVGRDELMAAVWGRADTADSQLGQAMLKARRALGDSGEAQHTIRTVAGFGYRWIADVHEVEVAAEPPPPAQAAAPVPPAPEPDTGAAPAAVTRETRSGRRHWFAAAAVAAVAAVVLSSAFWAWRQPHPAPPPERVVAAAPASAPDTLVVLPARVDADEEFSWLRLGMMEFVAARLRAAGRTVAPSENVVSALRAGDAAQLPETIRAALKPRYLVVPHARRTDHGWTVGLELQDRDKAAREVTASGEDAIAAARAASERLLDVIGRLSPAAVAEAAALPSEELLSRIDAALLADDLDGARRLLQSAPPEQRAAPELRLRLAQVEAGAGRFDVAEADLRRLLAEVPPETDPVLRASIASSRGAMLVRLGRAAEAEAVLDSSMETLESRSEPALLGKSHMRRGVARALQGKADAAMADFAQARIALQLAGDALGLAQVELNEGALSGVRNHPGDALESFRRAERQFERFGISSELVTSMANQVVAHRVLLQPGQGLEVSQRSLALLGRLPSPDLEHLLKLRRAQALADNGRWSDAEMQLGELARGIDPAREAELAALTANERALLELARGRAAEAYALTEPTAEKLTAPEFDSARSEAWFLAIRALHAQERVAEAGALTRRYAAWAAPSGNTTFVIHARLAEAEQAAAERRYAEADRAYEDALRAANAQNVPADIADVAESWAGSLIARGELIRAAPVVGQIARYAEHDFGSALLQVRLYHALGQGEAWRSALDRARALAMERAIPPELVKPPAAVRIGNATVGVGN</sequence>
<protein>
    <submittedName>
        <fullName evidence="7">Winged helix-turn-helix domain-containing protein</fullName>
    </submittedName>
</protein>
<keyword evidence="3" id="KW-0175">Coiled coil</keyword>
<evidence type="ECO:0000259" key="6">
    <source>
        <dbReference type="PROSITE" id="PS51755"/>
    </source>
</evidence>